<feature type="active site" description="Proton acceptor" evidence="6">
    <location>
        <position position="68"/>
    </location>
</feature>
<reference evidence="7" key="2">
    <citation type="submission" date="2021-04" db="EMBL/GenBank/DDBJ databases">
        <authorList>
            <person name="Gilroy R."/>
        </authorList>
    </citation>
    <scope>NUCLEOTIDE SEQUENCE</scope>
    <source>
        <strain evidence="7">ChiSjej1B19-8411</strain>
    </source>
</reference>
<dbReference type="PANTHER" id="PTHR20275">
    <property type="entry name" value="NAD KINASE"/>
    <property type="match status" value="1"/>
</dbReference>
<comment type="caution">
    <text evidence="6">Lacks conserved residue(s) required for the propagation of feature annotation.</text>
</comment>
<dbReference type="EMBL" id="DXEX01000036">
    <property type="protein sequence ID" value="HIX58340.1"/>
    <property type="molecule type" value="Genomic_DNA"/>
</dbReference>
<name>A0A9D1WFL0_9FIRM</name>
<dbReference type="GO" id="GO:0006741">
    <property type="term" value="P:NADP+ biosynthetic process"/>
    <property type="evidence" value="ECO:0007669"/>
    <property type="project" value="UniProtKB-UniRule"/>
</dbReference>
<comment type="function">
    <text evidence="6">Involved in the regulation of the intracellular balance of NAD and NADP, and is a key enzyme in the biosynthesis of NADP. Catalyzes specifically the phosphorylation on 2'-hydroxyl of the adenosine moiety of NAD to yield NADP.</text>
</comment>
<evidence type="ECO:0000256" key="6">
    <source>
        <dbReference type="HAMAP-Rule" id="MF_00361"/>
    </source>
</evidence>
<accession>A0A9D1WFL0</accession>
<proteinExistence type="inferred from homology"/>
<dbReference type="Pfam" id="PF20143">
    <property type="entry name" value="NAD_kinase_C"/>
    <property type="match status" value="1"/>
</dbReference>
<sequence length="287" mass="32019">MDRFCIIANTQKDIRLETTYQIENYLKHRGKTCYIQKAEGKIEGKPYHYTDPDRIPDDVECIIVLGGDGTLLQAARDVVHKQIPLFGINMGTLGYLAEVDRASVYPALDHLIEDNYELEERMMLHGSVYHREKMVDSDIALNDIVISRSGPLRVLRFINYVNREYLNVYSADGIIIATPTGSTGYSLSVGGPIVSPSAQLSIMTPLAAHTLNARSIIFPAEDEITVEIGQGRRKLEENAVASFDGDTTIPMVTGDRIVIRKAEVSTRIVKLSNLSFVEVLRQKMSNS</sequence>
<evidence type="ECO:0000256" key="4">
    <source>
        <dbReference type="ARBA" id="ARBA00023027"/>
    </source>
</evidence>
<dbReference type="Gene3D" id="3.40.50.10330">
    <property type="entry name" value="Probable inorganic polyphosphate/atp-NAD kinase, domain 1"/>
    <property type="match status" value="1"/>
</dbReference>
<dbReference type="SUPFAM" id="SSF111331">
    <property type="entry name" value="NAD kinase/diacylglycerol kinase-like"/>
    <property type="match status" value="1"/>
</dbReference>
<comment type="catalytic activity">
    <reaction evidence="5 6">
        <text>NAD(+) + ATP = ADP + NADP(+) + H(+)</text>
        <dbReference type="Rhea" id="RHEA:18629"/>
        <dbReference type="ChEBI" id="CHEBI:15378"/>
        <dbReference type="ChEBI" id="CHEBI:30616"/>
        <dbReference type="ChEBI" id="CHEBI:57540"/>
        <dbReference type="ChEBI" id="CHEBI:58349"/>
        <dbReference type="ChEBI" id="CHEBI:456216"/>
        <dbReference type="EC" id="2.7.1.23"/>
    </reaction>
</comment>
<dbReference type="InterPro" id="IPR016064">
    <property type="entry name" value="NAD/diacylglycerol_kinase_sf"/>
</dbReference>
<feature type="binding site" evidence="6">
    <location>
        <position position="207"/>
    </location>
    <ligand>
        <name>NAD(+)</name>
        <dbReference type="ChEBI" id="CHEBI:57540"/>
    </ligand>
</feature>
<evidence type="ECO:0000256" key="3">
    <source>
        <dbReference type="ARBA" id="ARBA00022857"/>
    </source>
</evidence>
<dbReference type="EC" id="2.7.1.23" evidence="6"/>
<comment type="cofactor">
    <cofactor evidence="6">
        <name>a divalent metal cation</name>
        <dbReference type="ChEBI" id="CHEBI:60240"/>
    </cofactor>
</comment>
<dbReference type="GO" id="GO:0019674">
    <property type="term" value="P:NAD+ metabolic process"/>
    <property type="evidence" value="ECO:0007669"/>
    <property type="project" value="InterPro"/>
</dbReference>
<dbReference type="Gene3D" id="2.60.200.30">
    <property type="entry name" value="Probable inorganic polyphosphate/atp-NAD kinase, domain 2"/>
    <property type="match status" value="1"/>
</dbReference>
<protein>
    <recommendedName>
        <fullName evidence="6">NAD kinase</fullName>
        <ecNumber evidence="6">2.7.1.23</ecNumber>
    </recommendedName>
    <alternativeName>
        <fullName evidence="6">ATP-dependent NAD kinase</fullName>
    </alternativeName>
</protein>
<dbReference type="AlphaFoldDB" id="A0A9D1WFL0"/>
<keyword evidence="6" id="KW-0963">Cytoplasm</keyword>
<dbReference type="GO" id="GO:0051287">
    <property type="term" value="F:NAD binding"/>
    <property type="evidence" value="ECO:0007669"/>
    <property type="project" value="UniProtKB-ARBA"/>
</dbReference>
<evidence type="ECO:0000256" key="5">
    <source>
        <dbReference type="ARBA" id="ARBA00047925"/>
    </source>
</evidence>
<keyword evidence="3 6" id="KW-0521">NADP</keyword>
<reference evidence="7" key="1">
    <citation type="journal article" date="2021" name="PeerJ">
        <title>Extensive microbial diversity within the chicken gut microbiome revealed by metagenomics and culture.</title>
        <authorList>
            <person name="Gilroy R."/>
            <person name="Ravi A."/>
            <person name="Getino M."/>
            <person name="Pursley I."/>
            <person name="Horton D.L."/>
            <person name="Alikhan N.F."/>
            <person name="Baker D."/>
            <person name="Gharbi K."/>
            <person name="Hall N."/>
            <person name="Watson M."/>
            <person name="Adriaenssens E.M."/>
            <person name="Foster-Nyarko E."/>
            <person name="Jarju S."/>
            <person name="Secka A."/>
            <person name="Antonio M."/>
            <person name="Oren A."/>
            <person name="Chaudhuri R.R."/>
            <person name="La Ragione R."/>
            <person name="Hildebrand F."/>
            <person name="Pallen M.J."/>
        </authorList>
    </citation>
    <scope>NUCLEOTIDE SEQUENCE</scope>
    <source>
        <strain evidence="7">ChiSjej1B19-8411</strain>
    </source>
</reference>
<keyword evidence="2 6" id="KW-0418">Kinase</keyword>
<dbReference type="GO" id="GO:0003951">
    <property type="term" value="F:NAD+ kinase activity"/>
    <property type="evidence" value="ECO:0007669"/>
    <property type="project" value="UniProtKB-UniRule"/>
</dbReference>
<dbReference type="HAMAP" id="MF_00361">
    <property type="entry name" value="NAD_kinase"/>
    <property type="match status" value="1"/>
</dbReference>
<evidence type="ECO:0000313" key="8">
    <source>
        <dbReference type="Proteomes" id="UP000886817"/>
    </source>
</evidence>
<dbReference type="GO" id="GO:0046872">
    <property type="term" value="F:metal ion binding"/>
    <property type="evidence" value="ECO:0007669"/>
    <property type="project" value="UniProtKB-UniRule"/>
</dbReference>
<feature type="binding site" evidence="6">
    <location>
        <begin position="183"/>
        <end position="188"/>
    </location>
    <ligand>
        <name>NAD(+)</name>
        <dbReference type="ChEBI" id="CHEBI:57540"/>
    </ligand>
</feature>
<dbReference type="InterPro" id="IPR017437">
    <property type="entry name" value="ATP-NAD_kinase_PpnK-typ_C"/>
</dbReference>
<dbReference type="InterPro" id="IPR017438">
    <property type="entry name" value="ATP-NAD_kinase_N"/>
</dbReference>
<comment type="similarity">
    <text evidence="6">Belongs to the NAD kinase family.</text>
</comment>
<evidence type="ECO:0000256" key="1">
    <source>
        <dbReference type="ARBA" id="ARBA00022679"/>
    </source>
</evidence>
<comment type="caution">
    <text evidence="7">The sequence shown here is derived from an EMBL/GenBank/DDBJ whole genome shotgun (WGS) entry which is preliminary data.</text>
</comment>
<organism evidence="7 8">
    <name type="scientific">Candidatus Blautia gallistercoris</name>
    <dbReference type="NCBI Taxonomy" id="2838490"/>
    <lineage>
        <taxon>Bacteria</taxon>
        <taxon>Bacillati</taxon>
        <taxon>Bacillota</taxon>
        <taxon>Clostridia</taxon>
        <taxon>Lachnospirales</taxon>
        <taxon>Lachnospiraceae</taxon>
        <taxon>Blautia</taxon>
    </lineage>
</organism>
<evidence type="ECO:0000256" key="2">
    <source>
        <dbReference type="ARBA" id="ARBA00022777"/>
    </source>
</evidence>
<keyword evidence="6" id="KW-0547">Nucleotide-binding</keyword>
<dbReference type="Proteomes" id="UP000886817">
    <property type="component" value="Unassembled WGS sequence"/>
</dbReference>
<dbReference type="GO" id="GO:0005524">
    <property type="term" value="F:ATP binding"/>
    <property type="evidence" value="ECO:0007669"/>
    <property type="project" value="UniProtKB-KW"/>
</dbReference>
<feature type="binding site" evidence="6">
    <location>
        <begin position="142"/>
        <end position="143"/>
    </location>
    <ligand>
        <name>NAD(+)</name>
        <dbReference type="ChEBI" id="CHEBI:57540"/>
    </ligand>
</feature>
<comment type="subcellular location">
    <subcellularLocation>
        <location evidence="6">Cytoplasm</location>
    </subcellularLocation>
</comment>
<feature type="binding site" evidence="6">
    <location>
        <position position="153"/>
    </location>
    <ligand>
        <name>NAD(+)</name>
        <dbReference type="ChEBI" id="CHEBI:57540"/>
    </ligand>
</feature>
<keyword evidence="1 6" id="KW-0808">Transferase</keyword>
<feature type="binding site" evidence="6">
    <location>
        <position position="172"/>
    </location>
    <ligand>
        <name>NAD(+)</name>
        <dbReference type="ChEBI" id="CHEBI:57540"/>
    </ligand>
</feature>
<dbReference type="PANTHER" id="PTHR20275:SF0">
    <property type="entry name" value="NAD KINASE"/>
    <property type="match status" value="1"/>
</dbReference>
<keyword evidence="6" id="KW-0067">ATP-binding</keyword>
<keyword evidence="4 6" id="KW-0520">NAD</keyword>
<dbReference type="Pfam" id="PF01513">
    <property type="entry name" value="NAD_kinase"/>
    <property type="match status" value="1"/>
</dbReference>
<dbReference type="GO" id="GO:0005737">
    <property type="term" value="C:cytoplasm"/>
    <property type="evidence" value="ECO:0007669"/>
    <property type="project" value="UniProtKB-SubCell"/>
</dbReference>
<dbReference type="InterPro" id="IPR002504">
    <property type="entry name" value="NADK"/>
</dbReference>
<feature type="binding site" evidence="6">
    <location>
        <begin position="68"/>
        <end position="69"/>
    </location>
    <ligand>
        <name>NAD(+)</name>
        <dbReference type="ChEBI" id="CHEBI:57540"/>
    </ligand>
</feature>
<gene>
    <name evidence="6" type="primary">nadK</name>
    <name evidence="7" type="ORF">IAA45_01295</name>
</gene>
<evidence type="ECO:0000313" key="7">
    <source>
        <dbReference type="EMBL" id="HIX58340.1"/>
    </source>
</evidence>